<evidence type="ECO:0000313" key="2">
    <source>
        <dbReference type="Proteomes" id="UP001066276"/>
    </source>
</evidence>
<sequence>MDLPHTTASPAQEATVGRILQEITAVGNRLEGMDSAIPLLAAEMKSIRLDIAGFQIRVSGLEQQEATMENHLNTTPDRDQELLYLCSKLIDLEDWSHRDNFVFSDSQNK</sequence>
<organism evidence="1 2">
    <name type="scientific">Pleurodeles waltl</name>
    <name type="common">Iberian ribbed newt</name>
    <dbReference type="NCBI Taxonomy" id="8319"/>
    <lineage>
        <taxon>Eukaryota</taxon>
        <taxon>Metazoa</taxon>
        <taxon>Chordata</taxon>
        <taxon>Craniata</taxon>
        <taxon>Vertebrata</taxon>
        <taxon>Euteleostomi</taxon>
        <taxon>Amphibia</taxon>
        <taxon>Batrachia</taxon>
        <taxon>Caudata</taxon>
        <taxon>Salamandroidea</taxon>
        <taxon>Salamandridae</taxon>
        <taxon>Pleurodelinae</taxon>
        <taxon>Pleurodeles</taxon>
    </lineage>
</organism>
<dbReference type="AlphaFoldDB" id="A0AAV7VT74"/>
<dbReference type="EMBL" id="JANPWB010000003">
    <property type="protein sequence ID" value="KAJ1204508.1"/>
    <property type="molecule type" value="Genomic_DNA"/>
</dbReference>
<evidence type="ECO:0000313" key="1">
    <source>
        <dbReference type="EMBL" id="KAJ1204508.1"/>
    </source>
</evidence>
<gene>
    <name evidence="1" type="ORF">NDU88_008285</name>
</gene>
<accession>A0AAV7VT74</accession>
<comment type="caution">
    <text evidence="1">The sequence shown here is derived from an EMBL/GenBank/DDBJ whole genome shotgun (WGS) entry which is preliminary data.</text>
</comment>
<reference evidence="1" key="1">
    <citation type="journal article" date="2022" name="bioRxiv">
        <title>Sequencing and chromosome-scale assembly of the giantPleurodeles waltlgenome.</title>
        <authorList>
            <person name="Brown T."/>
            <person name="Elewa A."/>
            <person name="Iarovenko S."/>
            <person name="Subramanian E."/>
            <person name="Araus A.J."/>
            <person name="Petzold A."/>
            <person name="Susuki M."/>
            <person name="Suzuki K.-i.T."/>
            <person name="Hayashi T."/>
            <person name="Toyoda A."/>
            <person name="Oliveira C."/>
            <person name="Osipova E."/>
            <person name="Leigh N.D."/>
            <person name="Simon A."/>
            <person name="Yun M.H."/>
        </authorList>
    </citation>
    <scope>NUCLEOTIDE SEQUENCE</scope>
    <source>
        <strain evidence="1">20211129_DDA</strain>
        <tissue evidence="1">Liver</tissue>
    </source>
</reference>
<keyword evidence="2" id="KW-1185">Reference proteome</keyword>
<dbReference type="Proteomes" id="UP001066276">
    <property type="component" value="Chromosome 2_1"/>
</dbReference>
<protein>
    <submittedName>
        <fullName evidence="1">Uncharacterized protein</fullName>
    </submittedName>
</protein>
<name>A0AAV7VT74_PLEWA</name>
<proteinExistence type="predicted"/>